<reference evidence="1 2" key="1">
    <citation type="submission" date="2018-07" db="EMBL/GenBank/DDBJ databases">
        <title>Genomic Encyclopedia of Type Strains, Phase III (KMG-III): the genomes of soil and plant-associated and newly described type strains.</title>
        <authorList>
            <person name="Whitman W."/>
        </authorList>
    </citation>
    <scope>NUCLEOTIDE SEQUENCE [LARGE SCALE GENOMIC DNA]</scope>
    <source>
        <strain evidence="1 2">CECT 7287</strain>
    </source>
</reference>
<accession>A0A3D9KPM8</accession>
<sequence>MNQLHTKAAIQARQTIWRVEEGSRGLLLACYRALDDEAEERLGFQPEPLSLWIKRQDGTAAELTGGYDRAEAADGCLRLSGTLCSDSGATFRIEDTILPFSRDPDGLSFEWSREVHVETAGEDAEGFTSRLSFYPQSEQSLHEYDAFAPGVWYGGGGNVVGGAIASNYGHCDIHIREMRLPLPLLMLRDKHTGATVSISRAGGQPSSGADETDPEWLVDESVRFGSFGVHRPTPEGRVRLDYLYPGWEGEINYVSRSVPWVRRSHPVRAGFSHRFSIVIRFDDGASTFSEAITREWRSVFARFRPQVERLDVQALYDNGLKLLGDYCQDYNGVVGLPFKTSLPDGEITGNAMVMGFVGQQLPAAYQMIRHGLRSSDQTLVDQGSAIVDFWVNRSMTDCGLPKTWYEPYWEETGIFTNRDVDLRTMSDGMEGALDAYNVLADAGERRDAWLGFAVRFGDFLADNQNEDGSYFRLYDLEGKPAHEGKFNTSNPIRFLLRLHRVTGDERYLAAAVAAGEFCYEHVYAKFQYVGGTSDNDNTVDKEAGTMAMNAFLALYEATGESRWLEAFRAAADYTETWVFAWSYPVAADRQSGTPLTDGLIGRSLVATGHSYVDMYMAYKPAQYYRLYLFTGDEHYLQVALLLQHNANRPADWDGGKGYSHRGFIEEGAGVAEMVYRPIGVWLTWCTIAQLEPLSELEERFGRLAIDEIERLPLAERIRLNSINF</sequence>
<comment type="caution">
    <text evidence="1">The sequence shown here is derived from an EMBL/GenBank/DDBJ whole genome shotgun (WGS) entry which is preliminary data.</text>
</comment>
<dbReference type="GO" id="GO:0005975">
    <property type="term" value="P:carbohydrate metabolic process"/>
    <property type="evidence" value="ECO:0007669"/>
    <property type="project" value="InterPro"/>
</dbReference>
<name>A0A3D9KPM8_9BACL</name>
<dbReference type="RefSeq" id="WP_116059265.1">
    <property type="nucleotide sequence ID" value="NZ_QRDZ01000002.1"/>
</dbReference>
<evidence type="ECO:0000313" key="2">
    <source>
        <dbReference type="Proteomes" id="UP000256977"/>
    </source>
</evidence>
<protein>
    <submittedName>
        <fullName evidence="1">Uncharacterized protein</fullName>
    </submittedName>
</protein>
<proteinExistence type="predicted"/>
<evidence type="ECO:0000313" key="1">
    <source>
        <dbReference type="EMBL" id="RED87887.1"/>
    </source>
</evidence>
<dbReference type="EMBL" id="QRDZ01000002">
    <property type="protein sequence ID" value="RED87887.1"/>
    <property type="molecule type" value="Genomic_DNA"/>
</dbReference>
<gene>
    <name evidence="1" type="ORF">DFP98_102369</name>
</gene>
<keyword evidence="2" id="KW-1185">Reference proteome</keyword>
<dbReference type="SUPFAM" id="SSF48208">
    <property type="entry name" value="Six-hairpin glycosidases"/>
    <property type="match status" value="1"/>
</dbReference>
<dbReference type="InterPro" id="IPR008928">
    <property type="entry name" value="6-hairpin_glycosidase_sf"/>
</dbReference>
<dbReference type="AlphaFoldDB" id="A0A3D9KPM8"/>
<dbReference type="Proteomes" id="UP000256977">
    <property type="component" value="Unassembled WGS sequence"/>
</dbReference>
<organism evidence="1 2">
    <name type="scientific">Cohnella phaseoli</name>
    <dbReference type="NCBI Taxonomy" id="456490"/>
    <lineage>
        <taxon>Bacteria</taxon>
        <taxon>Bacillati</taxon>
        <taxon>Bacillota</taxon>
        <taxon>Bacilli</taxon>
        <taxon>Bacillales</taxon>
        <taxon>Paenibacillaceae</taxon>
        <taxon>Cohnella</taxon>
    </lineage>
</organism>
<dbReference type="OrthoDB" id="179491at2"/>
<dbReference type="Gene3D" id="1.50.10.20">
    <property type="match status" value="1"/>
</dbReference>